<evidence type="ECO:0008006" key="2">
    <source>
        <dbReference type="Google" id="ProtNLM"/>
    </source>
</evidence>
<accession>A0A7C4CBQ8</accession>
<reference evidence="1" key="1">
    <citation type="journal article" date="2020" name="mSystems">
        <title>Genome- and Community-Level Interaction Insights into Carbon Utilization and Element Cycling Functions of Hydrothermarchaeota in Hydrothermal Sediment.</title>
        <authorList>
            <person name="Zhou Z."/>
            <person name="Liu Y."/>
            <person name="Xu W."/>
            <person name="Pan J."/>
            <person name="Luo Z.H."/>
            <person name="Li M."/>
        </authorList>
    </citation>
    <scope>NUCLEOTIDE SEQUENCE [LARGE SCALE GENOMIC DNA]</scope>
    <source>
        <strain evidence="1">SpSt-488</strain>
    </source>
</reference>
<dbReference type="EMBL" id="DSUT01000153">
    <property type="protein sequence ID" value="HGK28746.1"/>
    <property type="molecule type" value="Genomic_DNA"/>
</dbReference>
<dbReference type="Gene3D" id="3.40.140.10">
    <property type="entry name" value="Cytidine Deaminase, domain 2"/>
    <property type="match status" value="1"/>
</dbReference>
<protein>
    <recommendedName>
        <fullName evidence="2">JAB domain-containing protein</fullName>
    </recommendedName>
</protein>
<sequence length="192" mass="22059">MTRLTPILPFSGPILFDESAVCDICRYARDGYQTKFKRETFGFLFGTLTSRHRLRVRRAVYYRGGRKTRTGVVFKDMATVMRGVRRRRQLALARRLRVLGSFHSHVEIGGTVFRGLSQDDRESFVRDPEGAIEAIVFVWPGSNKILPSQAGTIVAYDPRCRLNFRLRVYAKRRNGIRMVCARVVPSDIVIVF</sequence>
<name>A0A7C4CBQ8_UNCW3</name>
<proteinExistence type="predicted"/>
<comment type="caution">
    <text evidence="1">The sequence shown here is derived from an EMBL/GenBank/DDBJ whole genome shotgun (WGS) entry which is preliminary data.</text>
</comment>
<evidence type="ECO:0000313" key="1">
    <source>
        <dbReference type="EMBL" id="HGK28746.1"/>
    </source>
</evidence>
<gene>
    <name evidence="1" type="ORF">ENS41_07310</name>
</gene>
<dbReference type="AlphaFoldDB" id="A0A7C4CBQ8"/>
<organism evidence="1">
    <name type="scientific">candidate division WOR-3 bacterium</name>
    <dbReference type="NCBI Taxonomy" id="2052148"/>
    <lineage>
        <taxon>Bacteria</taxon>
        <taxon>Bacteria division WOR-3</taxon>
    </lineage>
</organism>